<dbReference type="PATRIC" id="fig|1423763.3.peg.726"/>
<dbReference type="InterPro" id="IPR000801">
    <property type="entry name" value="Esterase-like"/>
</dbReference>
<dbReference type="PANTHER" id="PTHR48098">
    <property type="entry name" value="ENTEROCHELIN ESTERASE-RELATED"/>
    <property type="match status" value="1"/>
</dbReference>
<gene>
    <name evidence="3" type="ORF">FC46_GL000721</name>
</gene>
<feature type="signal peptide" evidence="2">
    <location>
        <begin position="1"/>
        <end position="21"/>
    </location>
</feature>
<sequence length="311" mass="35164">MKKKRIATFLTSVIAAGAIVAACGNNSGQNSSDSSSAATTNSTNGSRTQKITYKTRYKGRTYNKRALVYLPANYNANQKHDVFYLLHGSTEVNNGVSQLYREGNFKRTLDNLNRSGRLKNTIVVFPTYYPSPRQVSSSYYDDNPLNRRFAKTELMNDLVPAVEKRYKTYAKNTTKKQLQRSRNHRAFGGFSMGSITTWYVFQYDLPYFKYYMPMAGDSWTVTSDGGSSEPERIAQVLANSVRRNPNLKFKIMAGVGSNDGTSGSMEPQIRAMWRLPQFDRDNLEYYIQPGGGHDAPTMARIVNHYGNELFK</sequence>
<accession>A0A0R1UEY8</accession>
<feature type="region of interest" description="Disordered" evidence="1">
    <location>
        <begin position="27"/>
        <end position="48"/>
    </location>
</feature>
<evidence type="ECO:0000313" key="4">
    <source>
        <dbReference type="Proteomes" id="UP000051036"/>
    </source>
</evidence>
<name>A0A0R1UEY8_9LACO</name>
<keyword evidence="2" id="KW-0732">Signal</keyword>
<dbReference type="STRING" id="1423763.FC46_GL000721"/>
<comment type="caution">
    <text evidence="3">The sequence shown here is derived from an EMBL/GenBank/DDBJ whole genome shotgun (WGS) entry which is preliminary data.</text>
</comment>
<evidence type="ECO:0000256" key="2">
    <source>
        <dbReference type="SAM" id="SignalP"/>
    </source>
</evidence>
<dbReference type="InterPro" id="IPR029058">
    <property type="entry name" value="AB_hydrolase_fold"/>
</dbReference>
<dbReference type="EMBL" id="AZFM01000020">
    <property type="protein sequence ID" value="KRL89619.1"/>
    <property type="molecule type" value="Genomic_DNA"/>
</dbReference>
<dbReference type="Proteomes" id="UP000051036">
    <property type="component" value="Unassembled WGS sequence"/>
</dbReference>
<keyword evidence="3" id="KW-0378">Hydrolase</keyword>
<feature type="compositionally biased region" description="Low complexity" evidence="1">
    <location>
        <begin position="27"/>
        <end position="46"/>
    </location>
</feature>
<dbReference type="InterPro" id="IPR050583">
    <property type="entry name" value="Mycobacterial_A85_antigen"/>
</dbReference>
<proteinExistence type="predicted"/>
<dbReference type="Pfam" id="PF00756">
    <property type="entry name" value="Esterase"/>
    <property type="match status" value="1"/>
</dbReference>
<evidence type="ECO:0000313" key="3">
    <source>
        <dbReference type="EMBL" id="KRL89619.1"/>
    </source>
</evidence>
<evidence type="ECO:0000256" key="1">
    <source>
        <dbReference type="SAM" id="MobiDB-lite"/>
    </source>
</evidence>
<reference evidence="3 4" key="1">
    <citation type="journal article" date="2015" name="Genome Announc.">
        <title>Expanding the biotechnology potential of lactobacilli through comparative genomics of 213 strains and associated genera.</title>
        <authorList>
            <person name="Sun Z."/>
            <person name="Harris H.M."/>
            <person name="McCann A."/>
            <person name="Guo C."/>
            <person name="Argimon S."/>
            <person name="Zhang W."/>
            <person name="Yang X."/>
            <person name="Jeffery I.B."/>
            <person name="Cooney J.C."/>
            <person name="Kagawa T.F."/>
            <person name="Liu W."/>
            <person name="Song Y."/>
            <person name="Salvetti E."/>
            <person name="Wrobel A."/>
            <person name="Rasinkangas P."/>
            <person name="Parkhill J."/>
            <person name="Rea M.C."/>
            <person name="O'Sullivan O."/>
            <person name="Ritari J."/>
            <person name="Douillard F.P."/>
            <person name="Paul Ross R."/>
            <person name="Yang R."/>
            <person name="Briner A.E."/>
            <person name="Felis G.E."/>
            <person name="de Vos W.M."/>
            <person name="Barrangou R."/>
            <person name="Klaenhammer T.R."/>
            <person name="Caufield P.W."/>
            <person name="Cui Y."/>
            <person name="Zhang H."/>
            <person name="O'Toole P.W."/>
        </authorList>
    </citation>
    <scope>NUCLEOTIDE SEQUENCE [LARGE SCALE GENOMIC DNA]</scope>
    <source>
        <strain evidence="3 4">DSM 16043</strain>
    </source>
</reference>
<dbReference type="GO" id="GO:0016787">
    <property type="term" value="F:hydrolase activity"/>
    <property type="evidence" value="ECO:0007669"/>
    <property type="project" value="UniProtKB-KW"/>
</dbReference>
<keyword evidence="4" id="KW-1185">Reference proteome</keyword>
<dbReference type="PROSITE" id="PS51257">
    <property type="entry name" value="PROKAR_LIPOPROTEIN"/>
    <property type="match status" value="1"/>
</dbReference>
<dbReference type="AlphaFoldDB" id="A0A0R1UEY8"/>
<dbReference type="OrthoDB" id="9803578at2"/>
<dbReference type="Gene3D" id="3.40.50.1820">
    <property type="entry name" value="alpha/beta hydrolase"/>
    <property type="match status" value="1"/>
</dbReference>
<feature type="chain" id="PRO_5006411677" evidence="2">
    <location>
        <begin position="22"/>
        <end position="311"/>
    </location>
</feature>
<dbReference type="SUPFAM" id="SSF53474">
    <property type="entry name" value="alpha/beta-Hydrolases"/>
    <property type="match status" value="1"/>
</dbReference>
<organism evidence="3 4">
    <name type="scientific">Lactobacillus kalixensis DSM 16043</name>
    <dbReference type="NCBI Taxonomy" id="1423763"/>
    <lineage>
        <taxon>Bacteria</taxon>
        <taxon>Bacillati</taxon>
        <taxon>Bacillota</taxon>
        <taxon>Bacilli</taxon>
        <taxon>Lactobacillales</taxon>
        <taxon>Lactobacillaceae</taxon>
        <taxon>Lactobacillus</taxon>
    </lineage>
</organism>
<dbReference type="RefSeq" id="WP_083478028.1">
    <property type="nucleotide sequence ID" value="NZ_AZFM01000020.1"/>
</dbReference>
<protein>
    <submittedName>
        <fullName evidence="3">Glycoside hydrolase</fullName>
    </submittedName>
</protein>